<dbReference type="STRING" id="862908.BMS_0340"/>
<dbReference type="GO" id="GO:0016757">
    <property type="term" value="F:glycosyltransferase activity"/>
    <property type="evidence" value="ECO:0007669"/>
    <property type="project" value="TreeGrafter"/>
</dbReference>
<dbReference type="CDD" id="cd03808">
    <property type="entry name" value="GT4_CapM-like"/>
    <property type="match status" value="1"/>
</dbReference>
<dbReference type="AlphaFoldDB" id="E1X3G8"/>
<dbReference type="SUPFAM" id="SSF53756">
    <property type="entry name" value="UDP-Glycosyltransferase/glycogen phosphorylase"/>
    <property type="match status" value="1"/>
</dbReference>
<dbReference type="Pfam" id="PF13692">
    <property type="entry name" value="Glyco_trans_1_4"/>
    <property type="match status" value="1"/>
</dbReference>
<protein>
    <submittedName>
        <fullName evidence="2">O-antigen biosynthesis glycosyltransferase</fullName>
    </submittedName>
</protein>
<name>E1X3G8_HALMS</name>
<feature type="domain" description="Glycosyltransferase subfamily 4-like N-terminal" evidence="1">
    <location>
        <begin position="3"/>
        <end position="138"/>
    </location>
</feature>
<dbReference type="PANTHER" id="PTHR12526">
    <property type="entry name" value="GLYCOSYLTRANSFERASE"/>
    <property type="match status" value="1"/>
</dbReference>
<dbReference type="Proteomes" id="UP000008963">
    <property type="component" value="Chromosome"/>
</dbReference>
<organism evidence="2 3">
    <name type="scientific">Halobacteriovorax marinus (strain ATCC BAA-682 / DSM 15412 / SJ)</name>
    <name type="common">Bacteriovorax marinus</name>
    <dbReference type="NCBI Taxonomy" id="862908"/>
    <lineage>
        <taxon>Bacteria</taxon>
        <taxon>Pseudomonadati</taxon>
        <taxon>Bdellovibrionota</taxon>
        <taxon>Bacteriovoracia</taxon>
        <taxon>Bacteriovoracales</taxon>
        <taxon>Halobacteriovoraceae</taxon>
        <taxon>Halobacteriovorax</taxon>
    </lineage>
</organism>
<dbReference type="InterPro" id="IPR028098">
    <property type="entry name" value="Glyco_trans_4-like_N"/>
</dbReference>
<sequence length="376" mass="42384">MKKILFFVNPLAFFISHRLPIARKAIELGYEVHVASGTTEGKDLLLEEGIGFHYIPLSRSGMHMLEELKSIFSIFRLYKRLSPDIVHHVTIKPILYGTLAARMNRIPLIVNAFTGLGYIFTQKGFISYVRRLIVIGLYKLILKKDGILSIFQNMDDMRYMSSLNIIKKKNSFLIRGSGVDLEKFSYVEEDNNGPCRVILASRLLRDKGVLEFVEAALLLKNKRADVRMILVGEVDEGNPSAISRTELESWVKEGRVEWWGYRSDMNTVLASANIVCLPSYREGLPKVLIEACAIGRAIVTTDVPGCREILSNNHSNALLVESRRVLPLLDAIEVLVDDFNLRVSMGLAGRKLAEEEFSICKVVSETVKIYQSSNSI</sequence>
<keyword evidence="3" id="KW-1185">Reference proteome</keyword>
<dbReference type="KEGG" id="bmx:BMS_0340"/>
<dbReference type="Gene3D" id="3.40.50.2000">
    <property type="entry name" value="Glycogen Phosphorylase B"/>
    <property type="match status" value="2"/>
</dbReference>
<dbReference type="Pfam" id="PF13477">
    <property type="entry name" value="Glyco_trans_4_2"/>
    <property type="match status" value="1"/>
</dbReference>
<dbReference type="PANTHER" id="PTHR12526:SF638">
    <property type="entry name" value="SPORE COAT PROTEIN SA"/>
    <property type="match status" value="1"/>
</dbReference>
<proteinExistence type="predicted"/>
<dbReference type="OrthoDB" id="9775208at2"/>
<accession>E1X3G8</accession>
<dbReference type="PATRIC" id="fig|862908.3.peg.328"/>
<gene>
    <name evidence="2" type="primary">wbpU</name>
    <name evidence="2" type="ordered locus">BMS_0340</name>
</gene>
<dbReference type="CAZy" id="GT4">
    <property type="family name" value="Glycosyltransferase Family 4"/>
</dbReference>
<evidence type="ECO:0000313" key="2">
    <source>
        <dbReference type="EMBL" id="CBW25263.1"/>
    </source>
</evidence>
<evidence type="ECO:0000259" key="1">
    <source>
        <dbReference type="Pfam" id="PF13477"/>
    </source>
</evidence>
<dbReference type="RefSeq" id="WP_014243051.1">
    <property type="nucleotide sequence ID" value="NC_016620.1"/>
</dbReference>
<dbReference type="EMBL" id="FQ312005">
    <property type="protein sequence ID" value="CBW25263.1"/>
    <property type="molecule type" value="Genomic_DNA"/>
</dbReference>
<reference evidence="3" key="1">
    <citation type="journal article" date="2013" name="ISME J.">
        <title>A small predatory core genome in the divergent marine Bacteriovorax marinus SJ and the terrestrial Bdellovibrio bacteriovorus.</title>
        <authorList>
            <person name="Crossman L.C."/>
            <person name="Chen H."/>
            <person name="Cerdeno-Tarraga A.M."/>
            <person name="Brooks K."/>
            <person name="Quail M.A."/>
            <person name="Pineiro S.A."/>
            <person name="Hobley L."/>
            <person name="Sockett R.E."/>
            <person name="Bentley S.D."/>
            <person name="Parkhill J."/>
            <person name="Williams H.N."/>
            <person name="Stine O.C."/>
        </authorList>
    </citation>
    <scope>NUCLEOTIDE SEQUENCE [LARGE SCALE GENOMIC DNA]</scope>
    <source>
        <strain evidence="3">ATCC BAA-682 / DSM 15412 / SJ</strain>
    </source>
</reference>
<dbReference type="HOGENOM" id="CLU_009583_8_1_7"/>
<evidence type="ECO:0000313" key="3">
    <source>
        <dbReference type="Proteomes" id="UP000008963"/>
    </source>
</evidence>
<dbReference type="eggNOG" id="COG0438">
    <property type="taxonomic scope" value="Bacteria"/>
</dbReference>